<dbReference type="EMBL" id="MH576968">
    <property type="protein sequence ID" value="AXH67393.1"/>
    <property type="molecule type" value="Genomic_DNA"/>
</dbReference>
<keyword evidence="3" id="KW-1185">Reference proteome</keyword>
<reference evidence="2 3" key="1">
    <citation type="submission" date="2018-07" db="EMBL/GenBank/DDBJ databases">
        <authorList>
            <person name="Wofford K.M."/>
            <person name="Typhair T.J."/>
            <person name="Gonzales M.A."/>
            <person name="Castillo J.C."/>
            <person name="Smith B.R."/>
            <person name="Klug H.M."/>
            <person name="Hughes L.E."/>
            <person name="Garlena R.A."/>
            <person name="Russell D.A."/>
            <person name="Pope W.H."/>
            <person name="Jacobs-Sera D."/>
            <person name="Hatfull G.F."/>
        </authorList>
    </citation>
    <scope>NUCLEOTIDE SEQUENCE [LARGE SCALE GENOMIC DNA]</scope>
</reference>
<gene>
    <name evidence="2" type="primary">259</name>
    <name evidence="1" type="synonym">1</name>
    <name evidence="1" type="ORF">SEA_WOFFORD_1</name>
    <name evidence="2" type="ORF">SEA_WOFFORD_259</name>
</gene>
<sequence length="67" mass="7892">MASKRITVIVLEDDRRAELIFENIDGDRMEFNSKDRVLVLPVKGSLLNEQWVVPFVSHYCVQNELEW</sequence>
<evidence type="ECO:0000313" key="3">
    <source>
        <dbReference type="Proteomes" id="UP000260216"/>
    </source>
</evidence>
<dbReference type="EMBL" id="MH576968">
    <property type="protein sequence ID" value="AXH67199.1"/>
    <property type="molecule type" value="Genomic_DNA"/>
</dbReference>
<evidence type="ECO:0000313" key="2">
    <source>
        <dbReference type="EMBL" id="AXH67393.1"/>
    </source>
</evidence>
<dbReference type="Proteomes" id="UP000260216">
    <property type="component" value="Segment"/>
</dbReference>
<evidence type="ECO:0000313" key="1">
    <source>
        <dbReference type="EMBL" id="AXH67199.1"/>
    </source>
</evidence>
<proteinExistence type="predicted"/>
<name>A0A345MA72_9CAUD</name>
<accession>A0A345MA72</accession>
<dbReference type="GeneID" id="55609667"/>
<protein>
    <submittedName>
        <fullName evidence="2">Uncharacterized protein</fullName>
    </submittedName>
</protein>
<dbReference type="RefSeq" id="YP_009839902.1">
    <property type="nucleotide sequence ID" value="NC_048722.1"/>
</dbReference>
<dbReference type="KEGG" id="vg:55609667"/>
<organism evidence="2 3">
    <name type="scientific">Streptomyces phage Wofford</name>
    <dbReference type="NCBI Taxonomy" id="2283267"/>
    <lineage>
        <taxon>Viruses</taxon>
        <taxon>Duplodnaviria</taxon>
        <taxon>Heunggongvirae</taxon>
        <taxon>Uroviricota</taxon>
        <taxon>Caudoviricetes</taxon>
        <taxon>Stanwilliamsviridae</taxon>
        <taxon>Boydwoodruffvirinae</taxon>
        <taxon>Karimacvirus</taxon>
        <taxon>Karimacvirus wofford</taxon>
        <taxon>Streptomyces virus Wofford</taxon>
    </lineage>
</organism>